<evidence type="ECO:0000256" key="2">
    <source>
        <dbReference type="SAM" id="SignalP"/>
    </source>
</evidence>
<dbReference type="EMBL" id="JBHSKF010000015">
    <property type="protein sequence ID" value="MFC5290281.1"/>
    <property type="molecule type" value="Genomic_DNA"/>
</dbReference>
<organism evidence="3 4">
    <name type="scientific">Actinokineospora guangxiensis</name>
    <dbReference type="NCBI Taxonomy" id="1490288"/>
    <lineage>
        <taxon>Bacteria</taxon>
        <taxon>Bacillati</taxon>
        <taxon>Actinomycetota</taxon>
        <taxon>Actinomycetes</taxon>
        <taxon>Pseudonocardiales</taxon>
        <taxon>Pseudonocardiaceae</taxon>
        <taxon>Actinokineospora</taxon>
    </lineage>
</organism>
<proteinExistence type="predicted"/>
<dbReference type="InterPro" id="IPR013517">
    <property type="entry name" value="FG-GAP"/>
</dbReference>
<sequence>MLKLGVLVAASIALPTQWSASADDSVMRGPAVLDEAHAMIEARRTGKPVEIGSLTTETTLVTANPGGTMTMTSTARPVRVRQNDEWVPVDTTLVFTKDGRVAPKAAAVATTFSGGDAGPMATIADKGRQIGLRWPGDLPPPTLTGNVATYAEVLPGVDLLLKSEAEGFDQVLVVKTRQAANNPQLANLRFTYEAQGLLVHAGRGDNIRVTDRAGNAVFGGPAPEMWDSSGMAVAAGPARSAAAFESGTGAKRALARATLKDGAIHLAPDRSLLTGKATKFPVYIDPTFKGSKYAWTFVSEPYPNQSYWNSSDIARVGWSTQENIRARSFFRLNTNGLGGKQIIKATMSAPLVYSWSCTPREVALWATNGISSATTWNNQPKWNYEMDRKNEAKGWSSSCPGGDVEFNAIRQVKDAAKYNWANVTMGLRAPNESDTYAWKKFGNNPILSVEYDSPPITPDGMKTSPGTPCVGGKIGNSDVTLEARPRDPDGGTVTAEFSFWKAGGATTTRSVNATSGNPARTVVSRTILTEGLWYWKVRTYSTGDYSAYTATCSFTIDKSTPIADIDVSSTAYPVYAEPDWQTSAVPAGTPGAFTLDAKGQTDVTGFYVGIDDSAPTYRVATNQPGGTATVTLLPFQSGPGSVYIQPVDSAGNRSVSIDSDHTFFATTPPDHAHNGDLNGDAKTDMLAIADDGRVCLYLSKGDSTGGFLGGDACAYKVDANRNGFKPFRAGRLDPDGYNDLLVVANGELKLHRGTGAGGYIAGGEPVYTDNDEPVTGWGIYNMAFSPGDWNGDQFPDVMTRDANGALWLHANDGYGRLMPRTQVGSGWGIFNRVFGAGDMDGDGDTDILARTTSGDLRLYQGNGAGGWQTGHGVTIGTSWNTYSDQLFSPGDWNGDGTADVMGVNAAGDMRAYYVNQTAPSYFSNAAGGTIIGRAWTLYDWVI</sequence>
<dbReference type="SUPFAM" id="SSF69318">
    <property type="entry name" value="Integrin alpha N-terminal domain"/>
    <property type="match status" value="1"/>
</dbReference>
<evidence type="ECO:0000313" key="3">
    <source>
        <dbReference type="EMBL" id="MFC5290281.1"/>
    </source>
</evidence>
<dbReference type="PANTHER" id="PTHR44103:SF1">
    <property type="entry name" value="PROPROTEIN CONVERTASE P"/>
    <property type="match status" value="1"/>
</dbReference>
<keyword evidence="1 2" id="KW-0732">Signal</keyword>
<dbReference type="PANTHER" id="PTHR44103">
    <property type="entry name" value="PROPROTEIN CONVERTASE P"/>
    <property type="match status" value="1"/>
</dbReference>
<evidence type="ECO:0000313" key="4">
    <source>
        <dbReference type="Proteomes" id="UP001596157"/>
    </source>
</evidence>
<accession>A0ABW0EVR8</accession>
<protein>
    <submittedName>
        <fullName evidence="3">FG-GAP-like repeat-containing protein</fullName>
    </submittedName>
</protein>
<gene>
    <name evidence="3" type="ORF">ACFPM7_24780</name>
</gene>
<evidence type="ECO:0000256" key="1">
    <source>
        <dbReference type="ARBA" id="ARBA00022729"/>
    </source>
</evidence>
<dbReference type="InterPro" id="IPR028994">
    <property type="entry name" value="Integrin_alpha_N"/>
</dbReference>
<dbReference type="Proteomes" id="UP001596157">
    <property type="component" value="Unassembled WGS sequence"/>
</dbReference>
<feature type="chain" id="PRO_5045967348" evidence="2">
    <location>
        <begin position="23"/>
        <end position="942"/>
    </location>
</feature>
<reference evidence="4" key="1">
    <citation type="journal article" date="2019" name="Int. J. Syst. Evol. Microbiol.">
        <title>The Global Catalogue of Microorganisms (GCM) 10K type strain sequencing project: providing services to taxonomists for standard genome sequencing and annotation.</title>
        <authorList>
            <consortium name="The Broad Institute Genomics Platform"/>
            <consortium name="The Broad Institute Genome Sequencing Center for Infectious Disease"/>
            <person name="Wu L."/>
            <person name="Ma J."/>
        </authorList>
    </citation>
    <scope>NUCLEOTIDE SEQUENCE [LARGE SCALE GENOMIC DNA]</scope>
    <source>
        <strain evidence="4">CCUG 59778</strain>
    </source>
</reference>
<comment type="caution">
    <text evidence="3">The sequence shown here is derived from an EMBL/GenBank/DDBJ whole genome shotgun (WGS) entry which is preliminary data.</text>
</comment>
<keyword evidence="4" id="KW-1185">Reference proteome</keyword>
<dbReference type="RefSeq" id="WP_378250165.1">
    <property type="nucleotide sequence ID" value="NZ_JBHSKF010000015.1"/>
</dbReference>
<feature type="signal peptide" evidence="2">
    <location>
        <begin position="1"/>
        <end position="22"/>
    </location>
</feature>
<name>A0ABW0EVR8_9PSEU</name>
<dbReference type="Pfam" id="PF13517">
    <property type="entry name" value="FG-GAP_3"/>
    <property type="match status" value="1"/>
</dbReference>